<keyword evidence="3" id="KW-1185">Reference proteome</keyword>
<protein>
    <submittedName>
        <fullName evidence="2">Uncharacterized protein</fullName>
    </submittedName>
</protein>
<feature type="region of interest" description="Disordered" evidence="1">
    <location>
        <begin position="32"/>
        <end position="91"/>
    </location>
</feature>
<dbReference type="InterPro" id="IPR025066">
    <property type="entry name" value="CCDC174-like"/>
</dbReference>
<feature type="region of interest" description="Disordered" evidence="1">
    <location>
        <begin position="281"/>
        <end position="312"/>
    </location>
</feature>
<dbReference type="EMBL" id="CP144058">
    <property type="protein sequence ID" value="WWD20278.1"/>
    <property type="molecule type" value="Genomic_DNA"/>
</dbReference>
<evidence type="ECO:0000313" key="3">
    <source>
        <dbReference type="Proteomes" id="UP000322225"/>
    </source>
</evidence>
<organism evidence="2 3">
    <name type="scientific">Kwoniella shandongensis</name>
    <dbReference type="NCBI Taxonomy" id="1734106"/>
    <lineage>
        <taxon>Eukaryota</taxon>
        <taxon>Fungi</taxon>
        <taxon>Dikarya</taxon>
        <taxon>Basidiomycota</taxon>
        <taxon>Agaricomycotina</taxon>
        <taxon>Tremellomycetes</taxon>
        <taxon>Tremellales</taxon>
        <taxon>Cryptococcaceae</taxon>
        <taxon>Kwoniella</taxon>
    </lineage>
</organism>
<dbReference type="AlphaFoldDB" id="A0A5M6BRT8"/>
<reference evidence="2" key="1">
    <citation type="submission" date="2017-08" db="EMBL/GenBank/DDBJ databases">
        <authorList>
            <person name="Cuomo C."/>
            <person name="Billmyre B."/>
            <person name="Heitman J."/>
        </authorList>
    </citation>
    <scope>NUCLEOTIDE SEQUENCE</scope>
    <source>
        <strain evidence="2">CBS 12478</strain>
    </source>
</reference>
<feature type="compositionally biased region" description="Acidic residues" evidence="1">
    <location>
        <begin position="154"/>
        <end position="165"/>
    </location>
</feature>
<accession>A0A5M6BRT8</accession>
<dbReference type="OrthoDB" id="333551at2759"/>
<feature type="compositionally biased region" description="Basic and acidic residues" evidence="1">
    <location>
        <begin position="47"/>
        <end position="57"/>
    </location>
</feature>
<proteinExistence type="predicted"/>
<dbReference type="GO" id="GO:0005634">
    <property type="term" value="C:nucleus"/>
    <property type="evidence" value="ECO:0007669"/>
    <property type="project" value="TreeGrafter"/>
</dbReference>
<evidence type="ECO:0000256" key="1">
    <source>
        <dbReference type="SAM" id="MobiDB-lite"/>
    </source>
</evidence>
<dbReference type="Pfam" id="PF13300">
    <property type="entry name" value="DUF4078"/>
    <property type="match status" value="1"/>
</dbReference>
<feature type="compositionally biased region" description="Basic and acidic residues" evidence="1">
    <location>
        <begin position="166"/>
        <end position="191"/>
    </location>
</feature>
<dbReference type="Proteomes" id="UP000322225">
    <property type="component" value="Chromosome 8"/>
</dbReference>
<feature type="region of interest" description="Disordered" evidence="1">
    <location>
        <begin position="130"/>
        <end position="203"/>
    </location>
</feature>
<dbReference type="GeneID" id="43592284"/>
<dbReference type="RefSeq" id="XP_031857598.1">
    <property type="nucleotide sequence ID" value="XM_032008112.1"/>
</dbReference>
<reference evidence="2" key="2">
    <citation type="submission" date="2024-01" db="EMBL/GenBank/DDBJ databases">
        <title>Comparative genomics of Cryptococcus and Kwoniella reveals pathogenesis evolution and contrasting modes of karyotype evolution via chromosome fusion or intercentromeric recombination.</title>
        <authorList>
            <person name="Coelho M.A."/>
            <person name="David-Palma M."/>
            <person name="Shea T."/>
            <person name="Bowers K."/>
            <person name="McGinley-Smith S."/>
            <person name="Mohammad A.W."/>
            <person name="Gnirke A."/>
            <person name="Yurkov A.M."/>
            <person name="Nowrousian M."/>
            <person name="Sun S."/>
            <person name="Cuomo C.A."/>
            <person name="Heitman J."/>
        </authorList>
    </citation>
    <scope>NUCLEOTIDE SEQUENCE</scope>
    <source>
        <strain evidence="2">CBS 12478</strain>
    </source>
</reference>
<name>A0A5M6BRT8_9TREE</name>
<feature type="compositionally biased region" description="Basic and acidic residues" evidence="1">
    <location>
        <begin position="282"/>
        <end position="295"/>
    </location>
</feature>
<gene>
    <name evidence="2" type="ORF">CI109_104754</name>
</gene>
<sequence>MSNAAAAGPSNISQATLLELKAITAEHADRFAKEGRAPVKGKARHKQLLEKSKDPFDRPSPGLIKRLAAEARNDAKRRHFENTDGPSEEQRRVILKAKARKYEQFKKGDYSGLTEKEIAEAVIDFDRKLEEEEYTDHSSDEDESAKPARKRWSDDEDEDDDDDLEKVEYVDEMGRTRVGTRKEAKEAEALKANDAPLIPSGEGDSAYAEVLQSKVIHGDQNFFPVYEPDADAIKAKYRQAEEEARAHHYDASKEVRVKGAGQYQFSLDEEMRAEQMAALDVQRNETEKARAETAQRRGMSAAQEAKKRKMDERKAMIEAKRVKLLGGEKEVERLRAEKRAKEADDFLKGLESELDKDGSTA</sequence>
<dbReference type="PANTHER" id="PTHR15885:SF1">
    <property type="entry name" value="COILED-COIL DOMAIN-CONTAINING PROTEIN 174"/>
    <property type="match status" value="1"/>
</dbReference>
<dbReference type="KEGG" id="ksn:43592284"/>
<evidence type="ECO:0000313" key="2">
    <source>
        <dbReference type="EMBL" id="WWD20278.1"/>
    </source>
</evidence>
<dbReference type="PANTHER" id="PTHR15885">
    <property type="entry name" value="COILED-COIL DOMAIN-CONTAINING PROTEIN 174"/>
    <property type="match status" value="1"/>
</dbReference>